<feature type="transmembrane region" description="Helical" evidence="9">
    <location>
        <begin position="95"/>
        <end position="119"/>
    </location>
</feature>
<keyword evidence="7 9" id="KW-1133">Transmembrane helix</keyword>
<organism evidence="11 12">
    <name type="scientific">Pelolinea submarina</name>
    <dbReference type="NCBI Taxonomy" id="913107"/>
    <lineage>
        <taxon>Bacteria</taxon>
        <taxon>Bacillati</taxon>
        <taxon>Chloroflexota</taxon>
        <taxon>Anaerolineae</taxon>
        <taxon>Anaerolineales</taxon>
        <taxon>Anaerolineaceae</taxon>
        <taxon>Pelolinea</taxon>
    </lineage>
</organism>
<keyword evidence="8 9" id="KW-0472">Membrane</keyword>
<feature type="transmembrane region" description="Helical" evidence="9">
    <location>
        <begin position="140"/>
        <end position="165"/>
    </location>
</feature>
<evidence type="ECO:0000256" key="5">
    <source>
        <dbReference type="ARBA" id="ARBA00022683"/>
    </source>
</evidence>
<evidence type="ECO:0000256" key="8">
    <source>
        <dbReference type="ARBA" id="ARBA00023136"/>
    </source>
</evidence>
<dbReference type="AlphaFoldDB" id="A0A347ZP51"/>
<feature type="transmembrane region" description="Helical" evidence="9">
    <location>
        <begin position="12"/>
        <end position="37"/>
    </location>
</feature>
<evidence type="ECO:0000256" key="4">
    <source>
        <dbReference type="ARBA" id="ARBA00022597"/>
    </source>
</evidence>
<keyword evidence="3" id="KW-1003">Cell membrane</keyword>
<dbReference type="InterPro" id="IPR004703">
    <property type="entry name" value="PTS_sugar-sp_permease"/>
</dbReference>
<dbReference type="PANTHER" id="PTHR37324">
    <property type="entry name" value="PTS SYSTEM GALACTITOL-SPECIFIC EIIC COMPONENT"/>
    <property type="match status" value="1"/>
</dbReference>
<keyword evidence="5" id="KW-0598">Phosphotransferase system</keyword>
<proteinExistence type="predicted"/>
<gene>
    <name evidence="11" type="ORF">DFR64_2058</name>
</gene>
<dbReference type="InterPro" id="IPR013853">
    <property type="entry name" value="EIIC-GAT"/>
</dbReference>
<feature type="transmembrane region" description="Helical" evidence="9">
    <location>
        <begin position="299"/>
        <end position="329"/>
    </location>
</feature>
<evidence type="ECO:0000256" key="6">
    <source>
        <dbReference type="ARBA" id="ARBA00022692"/>
    </source>
</evidence>
<dbReference type="PROSITE" id="PS51104">
    <property type="entry name" value="PTS_EIIC_TYPE_2"/>
    <property type="match status" value="1"/>
</dbReference>
<accession>A0A347ZP51</accession>
<dbReference type="PANTHER" id="PTHR37324:SF2">
    <property type="entry name" value="PTS SYSTEM GALACTITOL-SPECIFIC EIIC COMPONENT"/>
    <property type="match status" value="1"/>
</dbReference>
<feature type="transmembrane region" description="Helical" evidence="9">
    <location>
        <begin position="49"/>
        <end position="75"/>
    </location>
</feature>
<dbReference type="PIRSF" id="PIRSF006304">
    <property type="entry name" value="GatC"/>
    <property type="match status" value="1"/>
</dbReference>
<evidence type="ECO:0000256" key="2">
    <source>
        <dbReference type="ARBA" id="ARBA00022448"/>
    </source>
</evidence>
<evidence type="ECO:0000256" key="9">
    <source>
        <dbReference type="SAM" id="Phobius"/>
    </source>
</evidence>
<reference evidence="11 12" key="1">
    <citation type="submission" date="2018-08" db="EMBL/GenBank/DDBJ databases">
        <title>Genomic Encyclopedia of Type Strains, Phase IV (KMG-IV): sequencing the most valuable type-strain genomes for metagenomic binning, comparative biology and taxonomic classification.</title>
        <authorList>
            <person name="Goeker M."/>
        </authorList>
    </citation>
    <scope>NUCLEOTIDE SEQUENCE [LARGE SCALE GENOMIC DNA]</scope>
    <source>
        <strain evidence="11 12">DSM 23923</strain>
    </source>
</reference>
<name>A0A347ZP51_9CHLR</name>
<keyword evidence="2" id="KW-0813">Transport</keyword>
<protein>
    <submittedName>
        <fullName evidence="11">PTS system galactitol-specific IIC component</fullName>
    </submittedName>
</protein>
<dbReference type="OrthoDB" id="9787936at2"/>
<feature type="transmembrane region" description="Helical" evidence="9">
    <location>
        <begin position="224"/>
        <end position="245"/>
    </location>
</feature>
<dbReference type="GO" id="GO:0005886">
    <property type="term" value="C:plasma membrane"/>
    <property type="evidence" value="ECO:0007669"/>
    <property type="project" value="UniProtKB-SubCell"/>
</dbReference>
<feature type="transmembrane region" description="Helical" evidence="9">
    <location>
        <begin position="405"/>
        <end position="425"/>
    </location>
</feature>
<evidence type="ECO:0000259" key="10">
    <source>
        <dbReference type="PROSITE" id="PS51104"/>
    </source>
</evidence>
<sequence>MSEIANAISVFFGWINSLGATVMLPIALFLIGIAFGLKPAQSFVNGLRVGIGFYGLNLMTGAIASTVGPLANALVERTGLALSIPDVGVAVHFPITFSLTAAAFMIPLGILVNVVMLLLKLTKTVDIDVWNFWPSMFSWACVQGLTGSAFYGFLAFVFTVAISLVLGDMQAKYIEKYYNMPGISFPHPFSSFFGLLAWPFMWLFDRIPGIKDWNADIDSLQKKIGPLGNSTVFGLVIGIGLSFLGGYDVIKALQTGVVVAAILLLLPEMLKVLMSGLFPISEAARKWLTQRFPGREFYIGLDCAVGVAQPSAVIVAVLLIPITLVMATILPGNKLLPLADLAYLGFWVAMPMAMFKNNIVKGVLFGAFAIGVSMLMATSIAPLVTRLAVEAGTTIPEGVSQISMLTVYPWAWVTTWFSSLFTGGIF</sequence>
<evidence type="ECO:0000313" key="11">
    <source>
        <dbReference type="EMBL" id="REG08684.1"/>
    </source>
</evidence>
<comment type="caution">
    <text evidence="11">The sequence shown here is derived from an EMBL/GenBank/DDBJ whole genome shotgun (WGS) entry which is preliminary data.</text>
</comment>
<dbReference type="RefSeq" id="WP_116225331.1">
    <property type="nucleotide sequence ID" value="NZ_AP018437.1"/>
</dbReference>
<evidence type="ECO:0000313" key="12">
    <source>
        <dbReference type="Proteomes" id="UP000256388"/>
    </source>
</evidence>
<feature type="transmembrane region" description="Helical" evidence="9">
    <location>
        <begin position="257"/>
        <end position="278"/>
    </location>
</feature>
<dbReference type="GO" id="GO:0015577">
    <property type="term" value="F:galactitol transmembrane transporter activity"/>
    <property type="evidence" value="ECO:0007669"/>
    <property type="project" value="InterPro"/>
</dbReference>
<dbReference type="InterPro" id="IPR013014">
    <property type="entry name" value="PTS_EIIC_2"/>
</dbReference>
<dbReference type="Proteomes" id="UP000256388">
    <property type="component" value="Unassembled WGS sequence"/>
</dbReference>
<feature type="transmembrane region" description="Helical" evidence="9">
    <location>
        <begin position="185"/>
        <end position="204"/>
    </location>
</feature>
<evidence type="ECO:0000256" key="3">
    <source>
        <dbReference type="ARBA" id="ARBA00022475"/>
    </source>
</evidence>
<comment type="subcellular location">
    <subcellularLocation>
        <location evidence="1">Cell membrane</location>
        <topology evidence="1">Multi-pass membrane protein</topology>
    </subcellularLocation>
</comment>
<dbReference type="Pfam" id="PF03611">
    <property type="entry name" value="EIIC-GAT"/>
    <property type="match status" value="1"/>
</dbReference>
<feature type="domain" description="PTS EIIC type-2" evidence="10">
    <location>
        <begin position="12"/>
        <end position="426"/>
    </location>
</feature>
<feature type="transmembrane region" description="Helical" evidence="9">
    <location>
        <begin position="362"/>
        <end position="385"/>
    </location>
</feature>
<keyword evidence="6 9" id="KW-0812">Transmembrane</keyword>
<dbReference type="EMBL" id="QUMS01000002">
    <property type="protein sequence ID" value="REG08684.1"/>
    <property type="molecule type" value="Genomic_DNA"/>
</dbReference>
<keyword evidence="4" id="KW-0762">Sugar transport</keyword>
<dbReference type="GO" id="GO:0009401">
    <property type="term" value="P:phosphoenolpyruvate-dependent sugar phosphotransferase system"/>
    <property type="evidence" value="ECO:0007669"/>
    <property type="project" value="UniProtKB-KW"/>
</dbReference>
<feature type="transmembrane region" description="Helical" evidence="9">
    <location>
        <begin position="335"/>
        <end position="355"/>
    </location>
</feature>
<evidence type="ECO:0000256" key="7">
    <source>
        <dbReference type="ARBA" id="ARBA00022989"/>
    </source>
</evidence>
<evidence type="ECO:0000256" key="1">
    <source>
        <dbReference type="ARBA" id="ARBA00004651"/>
    </source>
</evidence>
<keyword evidence="12" id="KW-1185">Reference proteome</keyword>